<comment type="caution">
    <text evidence="3">The sequence shown here is derived from an EMBL/GenBank/DDBJ whole genome shotgun (WGS) entry which is preliminary data.</text>
</comment>
<keyword evidence="1" id="KW-0812">Transmembrane</keyword>
<evidence type="ECO:0000259" key="2">
    <source>
        <dbReference type="Pfam" id="PF18167"/>
    </source>
</evidence>
<reference evidence="3 4" key="1">
    <citation type="submission" date="2023-05" db="EMBL/GenBank/DDBJ databases">
        <title>Genome sequence of Pinibacter sp. MAH-24.</title>
        <authorList>
            <person name="Huq M.A."/>
        </authorList>
    </citation>
    <scope>NUCLEOTIDE SEQUENCE [LARGE SCALE GENOMIC DNA]</scope>
    <source>
        <strain evidence="3 4">MAH-24</strain>
    </source>
</reference>
<keyword evidence="1" id="KW-1133">Transmembrane helix</keyword>
<evidence type="ECO:0000313" key="3">
    <source>
        <dbReference type="EMBL" id="MDI3321417.1"/>
    </source>
</evidence>
<dbReference type="InterPro" id="IPR040829">
    <property type="entry name" value="Cap16_NUDIX"/>
</dbReference>
<keyword evidence="1" id="KW-0472">Membrane</keyword>
<accession>A0ABT6RFS5</accession>
<organism evidence="3 4">
    <name type="scientific">Pinibacter soli</name>
    <dbReference type="NCBI Taxonomy" id="3044211"/>
    <lineage>
        <taxon>Bacteria</taxon>
        <taxon>Pseudomonadati</taxon>
        <taxon>Bacteroidota</taxon>
        <taxon>Chitinophagia</taxon>
        <taxon>Chitinophagales</taxon>
        <taxon>Chitinophagaceae</taxon>
        <taxon>Pinibacter</taxon>
    </lineage>
</organism>
<dbReference type="EMBL" id="JASBRG010000007">
    <property type="protein sequence ID" value="MDI3321417.1"/>
    <property type="molecule type" value="Genomic_DNA"/>
</dbReference>
<dbReference type="RefSeq" id="WP_282335527.1">
    <property type="nucleotide sequence ID" value="NZ_JASBRG010000007.1"/>
</dbReference>
<feature type="transmembrane region" description="Helical" evidence="1">
    <location>
        <begin position="34"/>
        <end position="55"/>
    </location>
</feature>
<evidence type="ECO:0000256" key="1">
    <source>
        <dbReference type="SAM" id="Phobius"/>
    </source>
</evidence>
<gene>
    <name evidence="3" type="ORF">QJ048_16600</name>
</gene>
<name>A0ABT6RFS5_9BACT</name>
<sequence length="281" mass="33123">MKTTIPKTIAFSIALTVILLLTKRLPDNPWSLLIVGLLINIISAPIGFYIVELIANIKRLPLFFQTRILLPEQYIRMSFAYLIRIKVNGKYLLVKNRKGNYYQLVGGAYKRYVSSEKLFEELEIKSDRQFSTEHGIAKNDLRMQVKGKHVLDVFKWFASKEDREISQWREFCEELLSTGILNKELFRYIDYKYVDTLLTPFQKARYLDCQELLIYEIFDLIPNEEQMHELEKLIDQGNNEKVKWADDMLINGLGFNEWSRETEFEIGAHTKWAANLKYSNE</sequence>
<keyword evidence="4" id="KW-1185">Reference proteome</keyword>
<feature type="domain" description="CD-NTase-associated protein 16 NUDIX" evidence="2">
    <location>
        <begin position="75"/>
        <end position="272"/>
    </location>
</feature>
<dbReference type="Proteomes" id="UP001226434">
    <property type="component" value="Unassembled WGS sequence"/>
</dbReference>
<protein>
    <recommendedName>
        <fullName evidence="2">CD-NTase-associated protein 16 NUDIX domain-containing protein</fullName>
    </recommendedName>
</protein>
<proteinExistence type="predicted"/>
<dbReference type="Pfam" id="PF18167">
    <property type="entry name" value="Sa_NUDIX"/>
    <property type="match status" value="1"/>
</dbReference>
<evidence type="ECO:0000313" key="4">
    <source>
        <dbReference type="Proteomes" id="UP001226434"/>
    </source>
</evidence>